<organism evidence="1 2">
    <name type="scientific">Parasedimentitalea huanghaiensis</name>
    <dbReference type="NCBI Taxonomy" id="2682100"/>
    <lineage>
        <taxon>Bacteria</taxon>
        <taxon>Pseudomonadati</taxon>
        <taxon>Pseudomonadota</taxon>
        <taxon>Alphaproteobacteria</taxon>
        <taxon>Rhodobacterales</taxon>
        <taxon>Paracoccaceae</taxon>
        <taxon>Parasedimentitalea</taxon>
    </lineage>
</organism>
<name>A0A6L6WE13_9RHOB</name>
<dbReference type="AlphaFoldDB" id="A0A6L6WE13"/>
<evidence type="ECO:0000313" key="2">
    <source>
        <dbReference type="Proteomes" id="UP000478892"/>
    </source>
</evidence>
<dbReference type="RefSeq" id="WP_157021081.1">
    <property type="nucleotide sequence ID" value="NZ_WQLV01000001.1"/>
</dbReference>
<dbReference type="Proteomes" id="UP000478892">
    <property type="component" value="Unassembled WGS sequence"/>
</dbReference>
<comment type="caution">
    <text evidence="1">The sequence shown here is derived from an EMBL/GenBank/DDBJ whole genome shotgun (WGS) entry which is preliminary data.</text>
</comment>
<protein>
    <submittedName>
        <fullName evidence="1">Uncharacterized protein</fullName>
    </submittedName>
</protein>
<accession>A0A6L6WE13</accession>
<reference evidence="1 2" key="1">
    <citation type="submission" date="2019-12" db="EMBL/GenBank/DDBJ databases">
        <authorList>
            <person name="Zhang Y.-J."/>
        </authorList>
    </citation>
    <scope>NUCLEOTIDE SEQUENCE [LARGE SCALE GENOMIC DNA]</scope>
    <source>
        <strain evidence="1 2">CY05</strain>
    </source>
</reference>
<evidence type="ECO:0000313" key="1">
    <source>
        <dbReference type="EMBL" id="MVO14805.1"/>
    </source>
</evidence>
<gene>
    <name evidence="1" type="ORF">GO984_03190</name>
</gene>
<keyword evidence="2" id="KW-1185">Reference proteome</keyword>
<proteinExistence type="predicted"/>
<dbReference type="EMBL" id="WQLV01000001">
    <property type="protein sequence ID" value="MVO14805.1"/>
    <property type="molecule type" value="Genomic_DNA"/>
</dbReference>
<sequence>MTQHGLADFDPTKRSGSDLQLLFEALHSNHNGSERPAYAMPGMLWAQSVSATQTDLMYFDGVVDHLVLRVNPATGLITGASAFLRDAANLNAGKVAAERLSLATKTQAEAGEHDTKLMTPLRVLEAIAALGLLRSGGKLTGSLTIENGAPLLDLKETGKGFLARTLVNNEVYLVEVRNTASEKKGNILTADLTETGALQVSLYHGPDKAAMVMPAGEALTDPLGIVTFEKGKALFAPVEESASTVFPVRVNFNGTGAVSIRSSKGVASVVKESPSGPYTVHFYDDQPDTNYGVSISAFDFDTGGDERGYIIGETKAVGSVSFFTTNLTGTSRDFDNITVLISR</sequence>